<dbReference type="InterPro" id="IPR002742">
    <property type="entry name" value="Desulfoferrodoxin_Fe-bd_dom"/>
</dbReference>
<evidence type="ECO:0000259" key="12">
    <source>
        <dbReference type="Pfam" id="PF06397"/>
    </source>
</evidence>
<keyword evidence="5" id="KW-0479">Metal-binding</keyword>
<evidence type="ECO:0000256" key="2">
    <source>
        <dbReference type="ARBA" id="ARBA00012679"/>
    </source>
</evidence>
<dbReference type="Gene3D" id="2.60.40.730">
    <property type="entry name" value="SOR catalytic domain"/>
    <property type="match status" value="1"/>
</dbReference>
<dbReference type="InterPro" id="IPR004462">
    <property type="entry name" value="Desulfoferrodoxin_N"/>
</dbReference>
<feature type="domain" description="Desulfoferrodoxin N-terminal" evidence="12">
    <location>
        <begin position="2"/>
        <end position="33"/>
    </location>
</feature>
<dbReference type="RefSeq" id="WP_186964197.1">
    <property type="nucleotide sequence ID" value="NZ_JACOPR010000009.1"/>
</dbReference>
<feature type="domain" description="Desulfoferrodoxin ferrous iron-binding" evidence="11">
    <location>
        <begin position="38"/>
        <end position="122"/>
    </location>
</feature>
<dbReference type="SUPFAM" id="SSF49367">
    <property type="entry name" value="Superoxide reductase-like"/>
    <property type="match status" value="1"/>
</dbReference>
<evidence type="ECO:0000256" key="5">
    <source>
        <dbReference type="ARBA" id="ARBA00022723"/>
    </source>
</evidence>
<keyword evidence="4" id="KW-0813">Transport</keyword>
<evidence type="ECO:0000313" key="13">
    <source>
        <dbReference type="EMBL" id="MBC5731723.1"/>
    </source>
</evidence>
<keyword evidence="14" id="KW-1185">Reference proteome</keyword>
<keyword evidence="7" id="KW-0408">Iron</keyword>
<dbReference type="InterPro" id="IPR051233">
    <property type="entry name" value="Desulfoferrodoxin_SOR"/>
</dbReference>
<reference evidence="13 14" key="1">
    <citation type="submission" date="2020-08" db="EMBL/GenBank/DDBJ databases">
        <title>Genome public.</title>
        <authorList>
            <person name="Liu C."/>
            <person name="Sun Q."/>
        </authorList>
    </citation>
    <scope>NUCLEOTIDE SEQUENCE [LARGE SCALE GENOMIC DNA]</scope>
    <source>
        <strain evidence="13 14">New-38</strain>
    </source>
</reference>
<accession>A0ABR7HW39</accession>
<evidence type="ECO:0000256" key="4">
    <source>
        <dbReference type="ARBA" id="ARBA00022448"/>
    </source>
</evidence>
<evidence type="ECO:0000256" key="9">
    <source>
        <dbReference type="ARBA" id="ARBA00031398"/>
    </source>
</evidence>
<dbReference type="SUPFAM" id="SSF57802">
    <property type="entry name" value="Rubredoxin-like"/>
    <property type="match status" value="1"/>
</dbReference>
<protein>
    <recommendedName>
        <fullName evidence="3">Desulfoferrodoxin</fullName>
        <ecNumber evidence="2">1.15.1.2</ecNumber>
    </recommendedName>
    <alternativeName>
        <fullName evidence="9">Superoxide reductase</fullName>
    </alternativeName>
</protein>
<comment type="catalytic activity">
    <reaction evidence="10">
        <text>reduced [rubredoxin] + superoxide + 2 H(+) = oxidized [rubredoxin] + H2O2</text>
        <dbReference type="Rhea" id="RHEA:21324"/>
        <dbReference type="Rhea" id="RHEA-COMP:10302"/>
        <dbReference type="Rhea" id="RHEA-COMP:10303"/>
        <dbReference type="ChEBI" id="CHEBI:15378"/>
        <dbReference type="ChEBI" id="CHEBI:16240"/>
        <dbReference type="ChEBI" id="CHEBI:18421"/>
        <dbReference type="ChEBI" id="CHEBI:29033"/>
        <dbReference type="ChEBI" id="CHEBI:29034"/>
        <dbReference type="EC" id="1.15.1.2"/>
    </reaction>
</comment>
<dbReference type="InterPro" id="IPR036073">
    <property type="entry name" value="Desulfoferrodoxin_Fe-bd_dom_sf"/>
</dbReference>
<dbReference type="EC" id="1.15.1.2" evidence="2"/>
<evidence type="ECO:0000256" key="8">
    <source>
        <dbReference type="ARBA" id="ARBA00024690"/>
    </source>
</evidence>
<comment type="function">
    <text evidence="8">Catalyzes the one-electron reduction of superoxide anion radical to hydrogen peroxide at a nonheme ferrous iron center. Plays a fundamental role in case of oxidative stress via its superoxide detoxification activity.</text>
</comment>
<gene>
    <name evidence="13" type="ORF">H8S34_12930</name>
</gene>
<dbReference type="EMBL" id="JACOPR010000009">
    <property type="protein sequence ID" value="MBC5731723.1"/>
    <property type="molecule type" value="Genomic_DNA"/>
</dbReference>
<dbReference type="Proteomes" id="UP000660021">
    <property type="component" value="Unassembled WGS sequence"/>
</dbReference>
<comment type="similarity">
    <text evidence="1">Belongs to the desulfoferrodoxin family.</text>
</comment>
<evidence type="ECO:0000256" key="6">
    <source>
        <dbReference type="ARBA" id="ARBA00022982"/>
    </source>
</evidence>
<organism evidence="13 14">
    <name type="scientific">Pseudoflavonifractor hominis</name>
    <dbReference type="NCBI Taxonomy" id="2763059"/>
    <lineage>
        <taxon>Bacteria</taxon>
        <taxon>Bacillati</taxon>
        <taxon>Bacillota</taxon>
        <taxon>Clostridia</taxon>
        <taxon>Eubacteriales</taxon>
        <taxon>Oscillospiraceae</taxon>
        <taxon>Pseudoflavonifractor</taxon>
    </lineage>
</organism>
<keyword evidence="6" id="KW-0249">Electron transport</keyword>
<dbReference type="PANTHER" id="PTHR36541:SF1">
    <property type="entry name" value="SUPEROXIDE REDUCTASE-RELATED"/>
    <property type="match status" value="1"/>
</dbReference>
<dbReference type="Pfam" id="PF01880">
    <property type="entry name" value="Desulfoferrodox"/>
    <property type="match status" value="1"/>
</dbReference>
<proteinExistence type="inferred from homology"/>
<comment type="caution">
    <text evidence="13">The sequence shown here is derived from an EMBL/GenBank/DDBJ whole genome shotgun (WGS) entry which is preliminary data.</text>
</comment>
<name>A0ABR7HW39_9FIRM</name>
<evidence type="ECO:0000256" key="1">
    <source>
        <dbReference type="ARBA" id="ARBA00005941"/>
    </source>
</evidence>
<evidence type="ECO:0000256" key="7">
    <source>
        <dbReference type="ARBA" id="ARBA00023004"/>
    </source>
</evidence>
<sequence>MNLYFCSHCGNVVTKLTDSGVPLICCGQPMTLLEPGSTDGAVEKHIPVVQQGNRWIILNIGSSPHPMTEAHSILWVLLETEHGFYLRHLSPGSDPQADFLLPCGESPIAAYACCNLHGLWKTTAISRSDTLC</sequence>
<evidence type="ECO:0000259" key="11">
    <source>
        <dbReference type="Pfam" id="PF01880"/>
    </source>
</evidence>
<evidence type="ECO:0000256" key="10">
    <source>
        <dbReference type="ARBA" id="ARBA00047448"/>
    </source>
</evidence>
<evidence type="ECO:0000256" key="3">
    <source>
        <dbReference type="ARBA" id="ARBA00014839"/>
    </source>
</evidence>
<dbReference type="Pfam" id="PF06397">
    <property type="entry name" value="Desulfoferrod_N"/>
    <property type="match status" value="1"/>
</dbReference>
<dbReference type="PANTHER" id="PTHR36541">
    <property type="entry name" value="SUPEROXIDE REDUCTASE-RELATED"/>
    <property type="match status" value="1"/>
</dbReference>
<evidence type="ECO:0000313" key="14">
    <source>
        <dbReference type="Proteomes" id="UP000660021"/>
    </source>
</evidence>